<name>A0A286FFY1_9BACT</name>
<evidence type="ECO:0000256" key="2">
    <source>
        <dbReference type="ARBA" id="ARBA00004613"/>
    </source>
</evidence>
<keyword evidence="4" id="KW-0964">Secreted</keyword>
<dbReference type="GO" id="GO:0006508">
    <property type="term" value="P:proteolysis"/>
    <property type="evidence" value="ECO:0007669"/>
    <property type="project" value="UniProtKB-KW"/>
</dbReference>
<evidence type="ECO:0000256" key="3">
    <source>
        <dbReference type="ARBA" id="ARBA00006006"/>
    </source>
</evidence>
<evidence type="ECO:0000256" key="4">
    <source>
        <dbReference type="ARBA" id="ARBA00022525"/>
    </source>
</evidence>
<dbReference type="GO" id="GO:0005615">
    <property type="term" value="C:extracellular space"/>
    <property type="evidence" value="ECO:0007669"/>
    <property type="project" value="InterPro"/>
</dbReference>
<dbReference type="Gene3D" id="1.10.390.10">
    <property type="entry name" value="Neutral Protease Domain 2"/>
    <property type="match status" value="1"/>
</dbReference>
<keyword evidence="10" id="KW-0865">Zymogen</keyword>
<protein>
    <submittedName>
        <fullName evidence="11">Fungalysin metallopeptidase (M36)</fullName>
    </submittedName>
</protein>
<dbReference type="InterPro" id="IPR027268">
    <property type="entry name" value="Peptidase_M4/M1_CTD_sf"/>
</dbReference>
<dbReference type="EMBL" id="OCNH01000001">
    <property type="protein sequence ID" value="SOD82147.1"/>
    <property type="molecule type" value="Genomic_DNA"/>
</dbReference>
<evidence type="ECO:0000256" key="7">
    <source>
        <dbReference type="ARBA" id="ARBA00022801"/>
    </source>
</evidence>
<evidence type="ECO:0000256" key="8">
    <source>
        <dbReference type="ARBA" id="ARBA00022833"/>
    </source>
</evidence>
<keyword evidence="12" id="KW-1185">Reference proteome</keyword>
<keyword evidence="6" id="KW-0479">Metal-binding</keyword>
<evidence type="ECO:0000256" key="1">
    <source>
        <dbReference type="ARBA" id="ARBA00001947"/>
    </source>
</evidence>
<proteinExistence type="inferred from homology"/>
<dbReference type="SUPFAM" id="SSF55486">
    <property type="entry name" value="Metalloproteases ('zincins'), catalytic domain"/>
    <property type="match status" value="1"/>
</dbReference>
<dbReference type="AlphaFoldDB" id="A0A286FFY1"/>
<dbReference type="PANTHER" id="PTHR33478">
    <property type="entry name" value="EXTRACELLULAR METALLOPROTEINASE MEP"/>
    <property type="match status" value="1"/>
</dbReference>
<comment type="subcellular location">
    <subcellularLocation>
        <location evidence="2">Secreted</location>
    </subcellularLocation>
</comment>
<dbReference type="GO" id="GO:0004222">
    <property type="term" value="F:metalloendopeptidase activity"/>
    <property type="evidence" value="ECO:0007669"/>
    <property type="project" value="InterPro"/>
</dbReference>
<gene>
    <name evidence="11" type="ORF">SAMN06269250_2036</name>
</gene>
<dbReference type="GO" id="GO:0008270">
    <property type="term" value="F:zinc ion binding"/>
    <property type="evidence" value="ECO:0007669"/>
    <property type="project" value="InterPro"/>
</dbReference>
<evidence type="ECO:0000313" key="11">
    <source>
        <dbReference type="EMBL" id="SOD82147.1"/>
    </source>
</evidence>
<evidence type="ECO:0000256" key="6">
    <source>
        <dbReference type="ARBA" id="ARBA00022723"/>
    </source>
</evidence>
<dbReference type="InterPro" id="IPR001842">
    <property type="entry name" value="Peptidase_M36"/>
</dbReference>
<dbReference type="InterPro" id="IPR050371">
    <property type="entry name" value="Fungal_virulence_M36"/>
</dbReference>
<organism evidence="11 12">
    <name type="scientific">Spirosoma fluviale</name>
    <dbReference type="NCBI Taxonomy" id="1597977"/>
    <lineage>
        <taxon>Bacteria</taxon>
        <taxon>Pseudomonadati</taxon>
        <taxon>Bacteroidota</taxon>
        <taxon>Cytophagia</taxon>
        <taxon>Cytophagales</taxon>
        <taxon>Cytophagaceae</taxon>
        <taxon>Spirosoma</taxon>
    </lineage>
</organism>
<sequence length="565" mass="61582">MFNFYCCLYNSSRIRYALLLFFLVYSVQLIAQTEVEVARQYVIANVEKQQLTASDVGELLISSAYRSPTTGWYHIYFNQGFQSIEVYNRLMSLALVDQQVASLTHNFIPSMSLMSMEGSLKNRITPQNALLNAITNVGLSATDLAQLQEVSSTRLIEGTPTAFAYIAPALSSEKIAVKLYWLPVEIEEKGRKTVKKLTLTWNVRLLTKDSKNGWNIHVDATSGEVLLKTDEVIHCEFGHGIHALAQNDKHSLSGLASHIPQAAPLLSPMGYTVFDYPLESPNHGSRTESVSPYTRFAPAGTGTGSTNGWHNDGTTDYTTTRGNNVWAQEDVNGNDGVGASPSSPTLAFTYPYTFGLNTAAGNQNASITNLFYWNNLIHDVLWRFGFDEPSGNFQNANQGRGGLGNDYVYADAQDGGGTNNANFYAPTDGNKGRMQMYLWDIPTSYQPDGDLDNGIIAHEYGHGWSIRLTGGPANSSCLNNAEQGGEGWSDYLALMLTTDWASLSATVASANKPRGIGTYALGQSTTGSGIRPYRYSYDMTSVNGSVTYAKVGSTSFSIPHGVGSI</sequence>
<keyword evidence="8" id="KW-0862">Zinc</keyword>
<keyword evidence="9" id="KW-0482">Metalloprotease</keyword>
<evidence type="ECO:0000256" key="9">
    <source>
        <dbReference type="ARBA" id="ARBA00023049"/>
    </source>
</evidence>
<keyword evidence="7" id="KW-0378">Hydrolase</keyword>
<dbReference type="Gene3D" id="3.10.170.10">
    <property type="match status" value="1"/>
</dbReference>
<accession>A0A286FFY1</accession>
<keyword evidence="5" id="KW-0645">Protease</keyword>
<dbReference type="Proteomes" id="UP000219452">
    <property type="component" value="Unassembled WGS sequence"/>
</dbReference>
<evidence type="ECO:0000256" key="5">
    <source>
        <dbReference type="ARBA" id="ARBA00022670"/>
    </source>
</evidence>
<evidence type="ECO:0000256" key="10">
    <source>
        <dbReference type="ARBA" id="ARBA00023145"/>
    </source>
</evidence>
<dbReference type="PANTHER" id="PTHR33478:SF1">
    <property type="entry name" value="EXTRACELLULAR METALLOPROTEINASE MEP"/>
    <property type="match status" value="1"/>
</dbReference>
<comment type="cofactor">
    <cofactor evidence="1">
        <name>Zn(2+)</name>
        <dbReference type="ChEBI" id="CHEBI:29105"/>
    </cofactor>
</comment>
<comment type="similarity">
    <text evidence="3">Belongs to the peptidase M36 family.</text>
</comment>
<dbReference type="Pfam" id="PF02128">
    <property type="entry name" value="Peptidase_M36"/>
    <property type="match status" value="1"/>
</dbReference>
<reference evidence="12" key="1">
    <citation type="submission" date="2017-09" db="EMBL/GenBank/DDBJ databases">
        <authorList>
            <person name="Varghese N."/>
            <person name="Submissions S."/>
        </authorList>
    </citation>
    <scope>NUCLEOTIDE SEQUENCE [LARGE SCALE GENOMIC DNA]</scope>
    <source>
        <strain evidence="12">DSM 29961</strain>
    </source>
</reference>
<evidence type="ECO:0000313" key="12">
    <source>
        <dbReference type="Proteomes" id="UP000219452"/>
    </source>
</evidence>